<dbReference type="EMBL" id="AK140273">
    <property type="protein sequence ID" value="BAE24310.1"/>
    <property type="molecule type" value="mRNA"/>
</dbReference>
<accession>Q3USM1</accession>
<protein>
    <submittedName>
        <fullName evidence="1">Uncharacterized protein</fullName>
    </submittedName>
</protein>
<name>Q3USM1_MOUSE</name>
<reference evidence="1" key="5">
    <citation type="journal article" date="2002" name="Nature">
        <title>Analysis of the mouse transcriptome based on functional annotation of 60,770 full-length cDNAs.</title>
        <authorList>
            <consortium name="The FANTOM Consortium and the RIKEN Genome Exploration Research Group Phase I and II Team"/>
        </authorList>
    </citation>
    <scope>NUCLEOTIDE SEQUENCE</scope>
    <source>
        <strain evidence="1">C57BL/6J</strain>
        <tissue evidence="1">Corpora quadrigemina</tissue>
    </source>
</reference>
<dbReference type="AlphaFoldDB" id="Q3USM1"/>
<dbReference type="MGI" id="MGI:1351338">
    <property type="gene designation" value="Grm1"/>
</dbReference>
<reference evidence="1" key="2">
    <citation type="journal article" date="2000" name="Genome Res.">
        <title>Normalization and subtraction of cap-trapper-selected cDNAs to prepare full-length cDNA libraries for rapid discovery of new genes.</title>
        <authorList>
            <person name="Carninci P."/>
            <person name="Shibata Y."/>
            <person name="Hayatsu N."/>
            <person name="Sugahara Y."/>
            <person name="Shibata K."/>
            <person name="Itoh M."/>
            <person name="Konno H."/>
            <person name="Okazaki Y."/>
            <person name="Muramatsu M."/>
            <person name="Hayashizaki Y."/>
        </authorList>
    </citation>
    <scope>NUCLEOTIDE SEQUENCE</scope>
    <source>
        <strain evidence="1">C57BL/6J</strain>
        <tissue evidence="1">Corpora quadrigemina</tissue>
    </source>
</reference>
<evidence type="ECO:0000313" key="2">
    <source>
        <dbReference type="MGI" id="MGI:1351338"/>
    </source>
</evidence>
<reference evidence="1" key="1">
    <citation type="journal article" date="1999" name="Methods Enzymol.">
        <title>High-efficiency full-length cDNA cloning.</title>
        <authorList>
            <person name="Carninci P."/>
            <person name="Hayashizaki Y."/>
        </authorList>
    </citation>
    <scope>NUCLEOTIDE SEQUENCE</scope>
    <source>
        <strain evidence="1">C57BL/6J</strain>
        <tissue evidence="1">Corpora quadrigemina</tissue>
    </source>
</reference>
<sequence>MNQIPLNIFVYALCSVTLICFLHVEAADFSAKKHHFRISKCLKHHKFRI</sequence>
<organism evidence="1">
    <name type="scientific">Mus musculus</name>
    <name type="common">Mouse</name>
    <dbReference type="NCBI Taxonomy" id="10090"/>
    <lineage>
        <taxon>Eukaryota</taxon>
        <taxon>Metazoa</taxon>
        <taxon>Chordata</taxon>
        <taxon>Craniata</taxon>
        <taxon>Vertebrata</taxon>
        <taxon>Euteleostomi</taxon>
        <taxon>Mammalia</taxon>
        <taxon>Eutheria</taxon>
        <taxon>Euarchontoglires</taxon>
        <taxon>Glires</taxon>
        <taxon>Rodentia</taxon>
        <taxon>Myomorpha</taxon>
        <taxon>Muroidea</taxon>
        <taxon>Muridae</taxon>
        <taxon>Murinae</taxon>
        <taxon>Mus</taxon>
        <taxon>Mus</taxon>
    </lineage>
</organism>
<evidence type="ECO:0000313" key="1">
    <source>
        <dbReference type="EMBL" id="BAE24310.1"/>
    </source>
</evidence>
<reference evidence="1" key="3">
    <citation type="journal article" date="2000" name="Genome Res.">
        <title>RIKEN integrated sequence analysis (RISA) system--384-format sequencing pipeline with 384 multicapillary sequencer.</title>
        <authorList>
            <person name="Shibata K."/>
            <person name="Itoh M."/>
            <person name="Aizawa K."/>
            <person name="Nagaoka S."/>
            <person name="Sasaki N."/>
            <person name="Carninci P."/>
            <person name="Konno H."/>
            <person name="Akiyama J."/>
            <person name="Nishi K."/>
            <person name="Kitsunai T."/>
            <person name="Tashiro H."/>
            <person name="Itoh M."/>
            <person name="Sumi N."/>
            <person name="Ishii Y."/>
            <person name="Nakamura S."/>
            <person name="Hazama M."/>
            <person name="Nishine T."/>
            <person name="Harada A."/>
            <person name="Yamamoto R."/>
            <person name="Matsumoto H."/>
            <person name="Sakaguchi S."/>
            <person name="Ikegami T."/>
            <person name="Kashiwagi K."/>
            <person name="Fujiwake S."/>
            <person name="Inoue K."/>
            <person name="Togawa Y."/>
            <person name="Izawa M."/>
            <person name="Ohara E."/>
            <person name="Watahiki M."/>
            <person name="Yoneda Y."/>
            <person name="Ishikawa T."/>
            <person name="Ozawa K."/>
            <person name="Tanaka T."/>
            <person name="Matsuura S."/>
            <person name="Kawai J."/>
            <person name="Okazaki Y."/>
            <person name="Muramatsu M."/>
            <person name="Inoue Y."/>
            <person name="Kira A."/>
            <person name="Hayashizaki Y."/>
        </authorList>
    </citation>
    <scope>NUCLEOTIDE SEQUENCE</scope>
    <source>
        <strain evidence="1">C57BL/6J</strain>
        <tissue evidence="1">Corpora quadrigemina</tissue>
    </source>
</reference>
<dbReference type="AGR" id="MGI:1351338"/>
<reference evidence="1" key="6">
    <citation type="submission" date="2004-03" db="EMBL/GenBank/DDBJ databases">
        <authorList>
            <person name="Arakawa T."/>
            <person name="Carninci P."/>
            <person name="Fukuda S."/>
            <person name="Hashizume W."/>
            <person name="Hayashida K."/>
            <person name="Hori F."/>
            <person name="Iida J."/>
            <person name="Imamura K."/>
            <person name="Imotani K."/>
            <person name="Itoh M."/>
            <person name="Kanagawa S."/>
            <person name="Kawai J."/>
            <person name="Kojima M."/>
            <person name="Konno H."/>
            <person name="Murata M."/>
            <person name="Nakamura M."/>
            <person name="Ninomiya N."/>
            <person name="Nishiyori H."/>
            <person name="Nomura K."/>
            <person name="Ohno M."/>
            <person name="Sakazume N."/>
            <person name="Sano H."/>
            <person name="Sasaki D."/>
            <person name="Shibata K."/>
            <person name="Shiraki T."/>
            <person name="Tagami M."/>
            <person name="Tagami Y."/>
            <person name="Waki K."/>
            <person name="Watahiki A."/>
            <person name="Muramatsu M."/>
            <person name="Hayashizaki Y."/>
        </authorList>
    </citation>
    <scope>NUCLEOTIDE SEQUENCE</scope>
    <source>
        <strain evidence="1">C57BL/6J</strain>
        <tissue evidence="1">Corpora quadrigemina</tissue>
    </source>
</reference>
<gene>
    <name evidence="2" type="primary">Grm1</name>
    <name evidence="2" type="synonym">Gm10828</name>
</gene>
<proteinExistence type="evidence at transcript level"/>
<reference evidence="1" key="7">
    <citation type="journal article" date="2005" name="Science">
        <title>The Transcriptional Landscape of the Mammalian Genome.</title>
        <authorList>
            <consortium name="The FANTOM Consortium"/>
            <consortium name="Riken Genome Exploration Research Group and Genome Science Group (Genome Network Project Core Group)"/>
        </authorList>
    </citation>
    <scope>NUCLEOTIDE SEQUENCE</scope>
    <source>
        <strain evidence="1">C57BL/6J</strain>
        <tissue evidence="1">Corpora quadrigemina</tissue>
    </source>
</reference>
<reference evidence="1" key="8">
    <citation type="journal article" date="2005" name="Science">
        <title>Antisense Transcription in the Mammalian Transcriptome.</title>
        <authorList>
            <consortium name="RIKEN Genome Exploration Research Group and Genome Science Group (Genome Network Project Core Group) and the FANTOM Consortium"/>
        </authorList>
    </citation>
    <scope>NUCLEOTIDE SEQUENCE</scope>
    <source>
        <strain evidence="1">C57BL/6J</strain>
        <tissue evidence="1">Corpora quadrigemina</tissue>
    </source>
</reference>
<reference evidence="1" key="4">
    <citation type="journal article" date="2001" name="Nature">
        <title>Functional annotation of a full-length mouse cDNA collection.</title>
        <authorList>
            <consortium name="The RIKEN Genome Exploration Research Group Phase II Team and the FANTOM Consortium"/>
        </authorList>
    </citation>
    <scope>NUCLEOTIDE SEQUENCE</scope>
    <source>
        <strain evidence="1">C57BL/6J</strain>
        <tissue evidence="1">Corpora quadrigemina</tissue>
    </source>
</reference>